<protein>
    <recommendedName>
        <fullName evidence="3">Ubiquitin-like protease family profile domain-containing protein</fullName>
    </recommendedName>
</protein>
<dbReference type="GeneID" id="91091476"/>
<dbReference type="Proteomes" id="UP001355207">
    <property type="component" value="Chromosome 1"/>
</dbReference>
<dbReference type="AlphaFoldDB" id="A0AAX4JKL6"/>
<organism evidence="1 2">
    <name type="scientific">Kwoniella dendrophila CBS 6074</name>
    <dbReference type="NCBI Taxonomy" id="1295534"/>
    <lineage>
        <taxon>Eukaryota</taxon>
        <taxon>Fungi</taxon>
        <taxon>Dikarya</taxon>
        <taxon>Basidiomycota</taxon>
        <taxon>Agaricomycotina</taxon>
        <taxon>Tremellomycetes</taxon>
        <taxon>Tremellales</taxon>
        <taxon>Cryptococcaceae</taxon>
        <taxon>Kwoniella</taxon>
    </lineage>
</organism>
<name>A0AAX4JKL6_9TREE</name>
<sequence length="143" mass="16120">MSSGGTRLVKDLLVHTAKTQTKDKPWDLFLFASEQNDVELGRMSITVLYPKANFHLATGYDTVLQGLYTNHHTDSGELWIKKLKPSWQLALFHAILEHGHILRGCHWANICASGLRVEQGDLSSRFNPAEFEEQVTTPTDQSD</sequence>
<proteinExistence type="predicted"/>
<keyword evidence="2" id="KW-1185">Reference proteome</keyword>
<gene>
    <name evidence="1" type="ORF">L201_000804</name>
</gene>
<dbReference type="RefSeq" id="XP_066072697.1">
    <property type="nucleotide sequence ID" value="XM_066216600.1"/>
</dbReference>
<dbReference type="EMBL" id="CP144098">
    <property type="protein sequence ID" value="WWC85934.1"/>
    <property type="molecule type" value="Genomic_DNA"/>
</dbReference>
<evidence type="ECO:0000313" key="2">
    <source>
        <dbReference type="Proteomes" id="UP001355207"/>
    </source>
</evidence>
<reference evidence="1 2" key="1">
    <citation type="submission" date="2024-01" db="EMBL/GenBank/DDBJ databases">
        <title>Comparative genomics of Cryptococcus and Kwoniella reveals pathogenesis evolution and contrasting modes of karyotype evolution via chromosome fusion or intercentromeric recombination.</title>
        <authorList>
            <person name="Coelho M.A."/>
            <person name="David-Palma M."/>
            <person name="Shea T."/>
            <person name="Bowers K."/>
            <person name="McGinley-Smith S."/>
            <person name="Mohammad A.W."/>
            <person name="Gnirke A."/>
            <person name="Yurkov A.M."/>
            <person name="Nowrousian M."/>
            <person name="Sun S."/>
            <person name="Cuomo C.A."/>
            <person name="Heitman J."/>
        </authorList>
    </citation>
    <scope>NUCLEOTIDE SEQUENCE [LARGE SCALE GENOMIC DNA]</scope>
    <source>
        <strain evidence="1 2">CBS 6074</strain>
    </source>
</reference>
<evidence type="ECO:0008006" key="3">
    <source>
        <dbReference type="Google" id="ProtNLM"/>
    </source>
</evidence>
<accession>A0AAX4JKL6</accession>
<evidence type="ECO:0000313" key="1">
    <source>
        <dbReference type="EMBL" id="WWC85934.1"/>
    </source>
</evidence>